<sequence>MAVRRSQIRQVEVGGERGRCGGEGRGARMIGKKGEEDGIVYGDAQREAEGVPKV</sequence>
<organism evidence="1">
    <name type="scientific">Myoviridae sp. ctRrG7</name>
    <dbReference type="NCBI Taxonomy" id="2825106"/>
    <lineage>
        <taxon>Viruses</taxon>
        <taxon>Duplodnaviria</taxon>
        <taxon>Heunggongvirae</taxon>
        <taxon>Uroviricota</taxon>
        <taxon>Caudoviricetes</taxon>
    </lineage>
</organism>
<proteinExistence type="predicted"/>
<dbReference type="EMBL" id="BK015377">
    <property type="protein sequence ID" value="DAE03894.1"/>
    <property type="molecule type" value="Genomic_DNA"/>
</dbReference>
<name>A0A8S5P9Z8_9CAUD</name>
<reference evidence="1" key="1">
    <citation type="journal article" date="2021" name="Proc. Natl. Acad. Sci. U.S.A.">
        <title>A Catalog of Tens of Thousands of Viruses from Human Metagenomes Reveals Hidden Associations with Chronic Diseases.</title>
        <authorList>
            <person name="Tisza M.J."/>
            <person name="Buck C.B."/>
        </authorList>
    </citation>
    <scope>NUCLEOTIDE SEQUENCE</scope>
    <source>
        <strain evidence="1">CtRrG7</strain>
    </source>
</reference>
<accession>A0A8S5P9Z8</accession>
<protein>
    <submittedName>
        <fullName evidence="1">Uncharacterized protein</fullName>
    </submittedName>
</protein>
<evidence type="ECO:0000313" key="1">
    <source>
        <dbReference type="EMBL" id="DAE03894.1"/>
    </source>
</evidence>